<keyword evidence="1" id="KW-0812">Transmembrane</keyword>
<feature type="transmembrane region" description="Helical" evidence="1">
    <location>
        <begin position="397"/>
        <end position="414"/>
    </location>
</feature>
<dbReference type="RefSeq" id="WP_375354645.1">
    <property type="nucleotide sequence ID" value="NZ_JBHHMI010000005.1"/>
</dbReference>
<evidence type="ECO:0000313" key="3">
    <source>
        <dbReference type="Proteomes" id="UP001580346"/>
    </source>
</evidence>
<dbReference type="InterPro" id="IPR043748">
    <property type="entry name" value="DUF5693"/>
</dbReference>
<feature type="transmembrane region" description="Helical" evidence="1">
    <location>
        <begin position="495"/>
        <end position="515"/>
    </location>
</feature>
<feature type="transmembrane region" description="Helical" evidence="1">
    <location>
        <begin position="421"/>
        <end position="442"/>
    </location>
</feature>
<feature type="transmembrane region" description="Helical" evidence="1">
    <location>
        <begin position="15"/>
        <end position="32"/>
    </location>
</feature>
<keyword evidence="1" id="KW-1133">Transmembrane helix</keyword>
<feature type="transmembrane region" description="Helical" evidence="1">
    <location>
        <begin position="605"/>
        <end position="626"/>
    </location>
</feature>
<feature type="transmembrane region" description="Helical" evidence="1">
    <location>
        <begin position="638"/>
        <end position="658"/>
    </location>
</feature>
<keyword evidence="3" id="KW-1185">Reference proteome</keyword>
<dbReference type="EMBL" id="JBHHMI010000005">
    <property type="protein sequence ID" value="MFB5266753.1"/>
    <property type="molecule type" value="Genomic_DNA"/>
</dbReference>
<comment type="caution">
    <text evidence="2">The sequence shown here is derived from an EMBL/GenBank/DDBJ whole genome shotgun (WGS) entry which is preliminary data.</text>
</comment>
<proteinExistence type="predicted"/>
<feature type="transmembrane region" description="Helical" evidence="1">
    <location>
        <begin position="462"/>
        <end position="483"/>
    </location>
</feature>
<evidence type="ECO:0000313" key="2">
    <source>
        <dbReference type="EMBL" id="MFB5266753.1"/>
    </source>
</evidence>
<keyword evidence="1" id="KW-0472">Membrane</keyword>
<dbReference type="Pfam" id="PF18949">
    <property type="entry name" value="DUF5693"/>
    <property type="match status" value="1"/>
</dbReference>
<feature type="transmembrane region" description="Helical" evidence="1">
    <location>
        <begin position="535"/>
        <end position="552"/>
    </location>
</feature>
<feature type="transmembrane region" description="Helical" evidence="1">
    <location>
        <begin position="371"/>
        <end position="391"/>
    </location>
</feature>
<organism evidence="2 3">
    <name type="scientific">Paenibacillus enshidis</name>
    <dbReference type="NCBI Taxonomy" id="1458439"/>
    <lineage>
        <taxon>Bacteria</taxon>
        <taxon>Bacillati</taxon>
        <taxon>Bacillota</taxon>
        <taxon>Bacilli</taxon>
        <taxon>Bacillales</taxon>
        <taxon>Paenibacillaceae</taxon>
        <taxon>Paenibacillus</taxon>
    </lineage>
</organism>
<gene>
    <name evidence="2" type="ORF">ACE41H_08130</name>
</gene>
<protein>
    <submittedName>
        <fullName evidence="2">DUF5693 family protein</fullName>
    </submittedName>
</protein>
<reference evidence="2 3" key="1">
    <citation type="submission" date="2024-09" db="EMBL/GenBank/DDBJ databases">
        <title>Paenibacillus zeirhizospherea sp. nov., isolated from surface of the maize (Zea mays) roots in a horticulture field, Hungary.</title>
        <authorList>
            <person name="Marton D."/>
            <person name="Farkas M."/>
            <person name="Bedics A."/>
            <person name="Toth E."/>
            <person name="Tancsics A."/>
            <person name="Boka K."/>
            <person name="Maroti G."/>
            <person name="Kriszt B."/>
            <person name="Cserhati M."/>
        </authorList>
    </citation>
    <scope>NUCLEOTIDE SEQUENCE [LARGE SCALE GENOMIC DNA]</scope>
    <source>
        <strain evidence="2 3">KCTC 33519</strain>
    </source>
</reference>
<dbReference type="Proteomes" id="UP001580346">
    <property type="component" value="Unassembled WGS sequence"/>
</dbReference>
<name>A0ABV5ARD7_9BACL</name>
<evidence type="ECO:0000256" key="1">
    <source>
        <dbReference type="SAM" id="Phobius"/>
    </source>
</evidence>
<sequence length="672" mass="74274">MYQKWQYWNNRARKWLWAVVVIGLVAAVPVISDRLQTERTSKSVEFVFDYRDLTDAASYQARPQDYLNEQLDKLKEAGVTSMALFESTLSDLEKARRMVTYNEKDISRMTGQPVPGNQNFTYVQFMNKESADAYTPMIKETFGSLGIAVNPWGYDGQSGLVIETSPEDASLKPMQPDPMAMAMLRSKGFIIMPRMTDSLPYNQQLVESTLANFEKNGVKRILFEGESVKGFHDDADLNSLSAFAELLNKHGIGVAAIEGLKAPQLGFNKLAYLLDYNVVRLHSLSEADSSLDVQTIADRFVLATKDRNIRIIYLNTVPTRSVAEAKVKDSVDNLVHSLADPGNAVQRIENNGFTIGQAEPFHVSDSSMQRYFKLVAVAGAVALIAIMISYFLPALTLAAFILGLIGCAGLYVLNSSLMEQALALAVAISGPTVATVLAVRKITALHDQKPEPSTGSRLGKTVLLYVQTSILSLAAVPFVIALLNNISYSLVLNQFRGVSLLHFVPIFLVAVYLLFYRGISLQTEVPKLLRMPITVWMVGALVILAAAGYYYLSRTGNAGSVSSYEMAFRTFMENTFGVRPRTKEFLMAHPLFIVGAFAAIKYRKAIYVMIIAVIGQLSMVDTFAHIHSPVLISLVRGLLGLGMGLIFGIIAAGVWRLLEGAWTRWSPRLRKL</sequence>
<accession>A0ABV5ARD7</accession>